<feature type="compositionally biased region" description="Polar residues" evidence="1">
    <location>
        <begin position="443"/>
        <end position="454"/>
    </location>
</feature>
<dbReference type="PANTHER" id="PTHR28665">
    <property type="entry name" value="BEN DOMAIN-CONTAINING PROTEIN 3"/>
    <property type="match status" value="1"/>
</dbReference>
<organism evidence="3 4">
    <name type="scientific">Brachionus calyciflorus</name>
    <dbReference type="NCBI Taxonomy" id="104777"/>
    <lineage>
        <taxon>Eukaryota</taxon>
        <taxon>Metazoa</taxon>
        <taxon>Spiralia</taxon>
        <taxon>Gnathifera</taxon>
        <taxon>Rotifera</taxon>
        <taxon>Eurotatoria</taxon>
        <taxon>Monogononta</taxon>
        <taxon>Pseudotrocha</taxon>
        <taxon>Ploima</taxon>
        <taxon>Brachionidae</taxon>
        <taxon>Brachionus</taxon>
    </lineage>
</organism>
<feature type="compositionally biased region" description="Acidic residues" evidence="1">
    <location>
        <begin position="427"/>
        <end position="441"/>
    </location>
</feature>
<keyword evidence="4" id="KW-1185">Reference proteome</keyword>
<dbReference type="OrthoDB" id="6022155at2759"/>
<reference evidence="3" key="1">
    <citation type="submission" date="2021-02" db="EMBL/GenBank/DDBJ databases">
        <authorList>
            <person name="Nowell W R."/>
        </authorList>
    </citation>
    <scope>NUCLEOTIDE SEQUENCE</scope>
    <source>
        <strain evidence="3">Ploen Becks lab</strain>
    </source>
</reference>
<feature type="compositionally biased region" description="Low complexity" evidence="1">
    <location>
        <begin position="611"/>
        <end position="636"/>
    </location>
</feature>
<accession>A0A813RBU1</accession>
<dbReference type="InterPro" id="IPR018379">
    <property type="entry name" value="BEN_domain"/>
</dbReference>
<evidence type="ECO:0000256" key="1">
    <source>
        <dbReference type="SAM" id="MobiDB-lite"/>
    </source>
</evidence>
<name>A0A813RBU1_9BILA</name>
<feature type="region of interest" description="Disordered" evidence="1">
    <location>
        <begin position="131"/>
        <end position="150"/>
    </location>
</feature>
<dbReference type="PROSITE" id="PS51457">
    <property type="entry name" value="BEN"/>
    <property type="match status" value="1"/>
</dbReference>
<gene>
    <name evidence="3" type="ORF">OXX778_LOCUS5484</name>
</gene>
<feature type="region of interest" description="Disordered" evidence="1">
    <location>
        <begin position="362"/>
        <end position="400"/>
    </location>
</feature>
<dbReference type="GO" id="GO:0000183">
    <property type="term" value="P:rDNA heterochromatin formation"/>
    <property type="evidence" value="ECO:0007669"/>
    <property type="project" value="InterPro"/>
</dbReference>
<evidence type="ECO:0000259" key="2">
    <source>
        <dbReference type="PROSITE" id="PS51457"/>
    </source>
</evidence>
<dbReference type="Pfam" id="PF10523">
    <property type="entry name" value="BEN"/>
    <property type="match status" value="1"/>
</dbReference>
<evidence type="ECO:0000313" key="4">
    <source>
        <dbReference type="Proteomes" id="UP000663879"/>
    </source>
</evidence>
<dbReference type="GO" id="GO:0000792">
    <property type="term" value="C:heterochromatin"/>
    <property type="evidence" value="ECO:0007669"/>
    <property type="project" value="InterPro"/>
</dbReference>
<protein>
    <recommendedName>
        <fullName evidence="2">BEN domain-containing protein</fullName>
    </recommendedName>
</protein>
<dbReference type="SMART" id="SM01025">
    <property type="entry name" value="BEN"/>
    <property type="match status" value="1"/>
</dbReference>
<dbReference type="InterPro" id="IPR033583">
    <property type="entry name" value="BEND3"/>
</dbReference>
<sequence>MSVSPNYEARLNANQTPTTISVATKIDDEIDDTDKQIYQNSRRLNTLKSNETSQLHKNKLSCSSLNSNSTKILEFDDDLDESLEEDFTEQENKLYFSKKLKKSLHPKKNLIFLSTLDEENSKNENNKNLLTIQEQQNSPMANKRRKLSSISDHETLSNISDEMQEMEQVVNDDTKLTFKNCLLKTMNEILRTNLQLSRKVDHIRENQYQINKRLRYLESVLKTRNVKDQEIEEDIDRLSDLTEENQLNQTKSSDELRPEIKQEKVVNEPKAIQNQKPPTPKDIALNNQSLGSSSRRICDTNQVQKQQEFMRQSYRPSHYMHHNNQPQFNFNYNGHHHGGQSQGHHDAYSQFQYRYHGGLSVGVPNGVSNGPHSAGSGVPSYRPNTAHFMSPGSNQPAQNKTAAALAAAVAAAMAQAQNNQVEYSQENSEENEYDDSIEDENSPYSQNQTDLNNHLTPGTFSSIVPQHAPIRHIPSSIVDQLELSEDVERLVSRDIIKRCIRKAKHRGNFAANLAAELFTKEERITCNCTGTRGKRQLSPKRLQIVKEITYRMYNSQAVQAASLSGGQQSAAALLQDFEEAWRKECITAIDAKNRSIGRDLIKNTNPQFGTNQQSISPSISSTTNNSNSNPVVNEVF</sequence>
<feature type="region of interest" description="Disordered" evidence="1">
    <location>
        <begin position="604"/>
        <end position="636"/>
    </location>
</feature>
<feature type="region of interest" description="Disordered" evidence="1">
    <location>
        <begin position="419"/>
        <end position="454"/>
    </location>
</feature>
<dbReference type="GO" id="GO:0003677">
    <property type="term" value="F:DNA binding"/>
    <property type="evidence" value="ECO:0007669"/>
    <property type="project" value="InterPro"/>
</dbReference>
<comment type="caution">
    <text evidence="3">The sequence shown here is derived from an EMBL/GenBank/DDBJ whole genome shotgun (WGS) entry which is preliminary data.</text>
</comment>
<dbReference type="PANTHER" id="PTHR28665:SF1">
    <property type="entry name" value="BEN DOMAIN-CONTAINING PROTEIN 3"/>
    <property type="match status" value="1"/>
</dbReference>
<dbReference type="EMBL" id="CAJNOC010000600">
    <property type="protein sequence ID" value="CAF0781419.1"/>
    <property type="molecule type" value="Genomic_DNA"/>
</dbReference>
<feature type="compositionally biased region" description="Polar residues" evidence="1">
    <location>
        <begin position="131"/>
        <end position="140"/>
    </location>
</feature>
<feature type="domain" description="BEN" evidence="2">
    <location>
        <begin position="484"/>
        <end position="600"/>
    </location>
</feature>
<proteinExistence type="predicted"/>
<evidence type="ECO:0000313" key="3">
    <source>
        <dbReference type="EMBL" id="CAF0781419.1"/>
    </source>
</evidence>
<dbReference type="AlphaFoldDB" id="A0A813RBU1"/>
<dbReference type="Proteomes" id="UP000663879">
    <property type="component" value="Unassembled WGS sequence"/>
</dbReference>